<dbReference type="OrthoDB" id="9808939at2"/>
<dbReference type="GO" id="GO:0047693">
    <property type="term" value="F:ATP diphosphatase activity"/>
    <property type="evidence" value="ECO:0007669"/>
    <property type="project" value="UniProtKB-EC"/>
</dbReference>
<dbReference type="Pfam" id="PF03819">
    <property type="entry name" value="MazG"/>
    <property type="match status" value="2"/>
</dbReference>
<reference evidence="2 3" key="1">
    <citation type="submission" date="2018-03" db="EMBL/GenBank/DDBJ databases">
        <title>Genome sequence of Clostridium vincentii DSM 10228.</title>
        <authorList>
            <person name="Poehlein A."/>
            <person name="Daniel R."/>
        </authorList>
    </citation>
    <scope>NUCLEOTIDE SEQUENCE [LARGE SCALE GENOMIC DNA]</scope>
    <source>
        <strain evidence="2 3">DSM 10228</strain>
    </source>
</reference>
<keyword evidence="2" id="KW-0378">Hydrolase</keyword>
<dbReference type="Proteomes" id="UP000239471">
    <property type="component" value="Unassembled WGS sequence"/>
</dbReference>
<dbReference type="GO" id="GO:0046076">
    <property type="term" value="P:dTTP catabolic process"/>
    <property type="evidence" value="ECO:0007669"/>
    <property type="project" value="TreeGrafter"/>
</dbReference>
<dbReference type="NCBIfam" id="TIGR00444">
    <property type="entry name" value="mazG"/>
    <property type="match status" value="1"/>
</dbReference>
<dbReference type="PANTHER" id="PTHR30522">
    <property type="entry name" value="NUCLEOSIDE TRIPHOSPHATE PYROPHOSPHOHYDROLASE"/>
    <property type="match status" value="1"/>
</dbReference>
<dbReference type="RefSeq" id="WP_106059138.1">
    <property type="nucleotide sequence ID" value="NZ_PVXQ01000008.1"/>
</dbReference>
<dbReference type="GO" id="GO:0006203">
    <property type="term" value="P:dGTP catabolic process"/>
    <property type="evidence" value="ECO:0007669"/>
    <property type="project" value="TreeGrafter"/>
</dbReference>
<accession>A0A2T0BHF3</accession>
<dbReference type="InterPro" id="IPR011551">
    <property type="entry name" value="NTP_PyrPHydrolase_MazG"/>
</dbReference>
<dbReference type="GO" id="GO:0046081">
    <property type="term" value="P:dUTP catabolic process"/>
    <property type="evidence" value="ECO:0007669"/>
    <property type="project" value="TreeGrafter"/>
</dbReference>
<dbReference type="CDD" id="cd11528">
    <property type="entry name" value="NTP-PPase_MazG_Nterm"/>
    <property type="match status" value="1"/>
</dbReference>
<dbReference type="InterPro" id="IPR048015">
    <property type="entry name" value="NTP-PPase_MazG-like_N"/>
</dbReference>
<dbReference type="FunFam" id="1.10.287.1080:FF:000001">
    <property type="entry name" value="Nucleoside triphosphate pyrophosphohydrolase"/>
    <property type="match status" value="1"/>
</dbReference>
<comment type="caution">
    <text evidence="2">The sequence shown here is derived from an EMBL/GenBank/DDBJ whole genome shotgun (WGS) entry which is preliminary data.</text>
</comment>
<dbReference type="GO" id="GO:0006950">
    <property type="term" value="P:response to stress"/>
    <property type="evidence" value="ECO:0007669"/>
    <property type="project" value="UniProtKB-ARBA"/>
</dbReference>
<proteinExistence type="predicted"/>
<dbReference type="EMBL" id="PVXQ01000008">
    <property type="protein sequence ID" value="PRR83326.1"/>
    <property type="molecule type" value="Genomic_DNA"/>
</dbReference>
<dbReference type="AlphaFoldDB" id="A0A2T0BHF3"/>
<evidence type="ECO:0000259" key="1">
    <source>
        <dbReference type="Pfam" id="PF03819"/>
    </source>
</evidence>
<dbReference type="SUPFAM" id="SSF101386">
    <property type="entry name" value="all-alpha NTP pyrophosphatases"/>
    <property type="match status" value="2"/>
</dbReference>
<dbReference type="InterPro" id="IPR048011">
    <property type="entry name" value="NTP-PPase_MazG-like_C"/>
</dbReference>
<gene>
    <name evidence="2" type="primary">mazG</name>
    <name evidence="2" type="ORF">CLVI_11250</name>
</gene>
<dbReference type="EC" id="3.6.1.8" evidence="2"/>
<dbReference type="GO" id="GO:0046052">
    <property type="term" value="P:UTP catabolic process"/>
    <property type="evidence" value="ECO:0007669"/>
    <property type="project" value="TreeGrafter"/>
</dbReference>
<dbReference type="GO" id="GO:0046047">
    <property type="term" value="P:TTP catabolic process"/>
    <property type="evidence" value="ECO:0007669"/>
    <property type="project" value="TreeGrafter"/>
</dbReference>
<evidence type="ECO:0000313" key="2">
    <source>
        <dbReference type="EMBL" id="PRR83326.1"/>
    </source>
</evidence>
<name>A0A2T0BHF3_9CLOT</name>
<dbReference type="CDD" id="cd11529">
    <property type="entry name" value="NTP-PPase_MazG_Cterm"/>
    <property type="match status" value="1"/>
</dbReference>
<dbReference type="GO" id="GO:0046061">
    <property type="term" value="P:dATP catabolic process"/>
    <property type="evidence" value="ECO:0007669"/>
    <property type="project" value="TreeGrafter"/>
</dbReference>
<feature type="domain" description="NTP pyrophosphohydrolase MazG-like" evidence="1">
    <location>
        <begin position="175"/>
        <end position="233"/>
    </location>
</feature>
<protein>
    <submittedName>
        <fullName evidence="2">Nucleoside triphosphate pyrophosphohydrolase</fullName>
        <ecNumber evidence="2">3.6.1.8</ecNumber>
    </submittedName>
</protein>
<dbReference type="InterPro" id="IPR004518">
    <property type="entry name" value="MazG-like_dom"/>
</dbReference>
<keyword evidence="3" id="KW-1185">Reference proteome</keyword>
<feature type="domain" description="NTP pyrophosphohydrolase MazG-like" evidence="1">
    <location>
        <begin position="34"/>
        <end position="107"/>
    </location>
</feature>
<dbReference type="NCBIfam" id="NF007113">
    <property type="entry name" value="PRK09562.1"/>
    <property type="match status" value="1"/>
</dbReference>
<dbReference type="Gene3D" id="1.10.287.1080">
    <property type="entry name" value="MazG-like"/>
    <property type="match status" value="2"/>
</dbReference>
<dbReference type="PANTHER" id="PTHR30522:SF0">
    <property type="entry name" value="NUCLEOSIDE TRIPHOSPHATE PYROPHOSPHOHYDROLASE"/>
    <property type="match status" value="1"/>
</dbReference>
<evidence type="ECO:0000313" key="3">
    <source>
        <dbReference type="Proteomes" id="UP000239471"/>
    </source>
</evidence>
<sequence>MISKLEKDKRNIYDLIEIVEALRKENGCPWDREQTHESIKKAIIEESYEVMDAIDKADEEGTVEELGDVLLQVVFHSVLGKEEGRYDLGDIIDGICNKMVYRHPHVFGNDKVENTEEVMVSWDELKKKEKNLETTTDELKAVARALPALIRAEKVQGKAKAKTVGHELDKVEDVALKVKQELEEVLDVYRSKNRAMITEEVGDLLFACVNISRFLNVDPEEALNMATDKFIRKFSYIEEKVREEGLDSKKILYEEMDGLYNQVK</sequence>
<organism evidence="2 3">
    <name type="scientific">Clostridium vincentii</name>
    <dbReference type="NCBI Taxonomy" id="52704"/>
    <lineage>
        <taxon>Bacteria</taxon>
        <taxon>Bacillati</taxon>
        <taxon>Bacillota</taxon>
        <taxon>Clostridia</taxon>
        <taxon>Eubacteriales</taxon>
        <taxon>Clostridiaceae</taxon>
        <taxon>Clostridium</taxon>
    </lineage>
</organism>